<evidence type="ECO:0008006" key="3">
    <source>
        <dbReference type="Google" id="ProtNLM"/>
    </source>
</evidence>
<keyword evidence="1" id="KW-0812">Transmembrane</keyword>
<dbReference type="GO" id="GO:0005886">
    <property type="term" value="C:plasma membrane"/>
    <property type="evidence" value="ECO:0007669"/>
    <property type="project" value="TreeGrafter"/>
</dbReference>
<sequence length="195" mass="22034">VNFIDDVLQEGQHIRSLGSILMLLSSFLTMPIWVRLAKRIGHSNTYVIGLASYGVSLLLNLFIVNAFQFYLTSILNGISVTLFLIMISPVLADCYDEIAVKLKKHHETTLIGIRNFFVRTSIVIQSFIIAIIHALTIYDPIDVSHQFNALVGLRIIQGLIPFIICSVGALIFYKWFDLKGIKKQEVTRKLRELGL</sequence>
<accession>X1SKB1</accession>
<dbReference type="Pfam" id="PF13347">
    <property type="entry name" value="MFS_2"/>
    <property type="match status" value="1"/>
</dbReference>
<feature type="transmembrane region" description="Helical" evidence="1">
    <location>
        <begin position="155"/>
        <end position="173"/>
    </location>
</feature>
<feature type="transmembrane region" description="Helical" evidence="1">
    <location>
        <begin position="116"/>
        <end position="135"/>
    </location>
</feature>
<gene>
    <name evidence="2" type="ORF">S12H4_30881</name>
</gene>
<dbReference type="Gene3D" id="1.20.1250.20">
    <property type="entry name" value="MFS general substrate transporter like domains"/>
    <property type="match status" value="1"/>
</dbReference>
<keyword evidence="1" id="KW-1133">Transmembrane helix</keyword>
<dbReference type="PANTHER" id="PTHR11328">
    <property type="entry name" value="MAJOR FACILITATOR SUPERFAMILY DOMAIN-CONTAINING PROTEIN"/>
    <property type="match status" value="1"/>
</dbReference>
<dbReference type="GO" id="GO:0008643">
    <property type="term" value="P:carbohydrate transport"/>
    <property type="evidence" value="ECO:0007669"/>
    <property type="project" value="InterPro"/>
</dbReference>
<dbReference type="GO" id="GO:0015293">
    <property type="term" value="F:symporter activity"/>
    <property type="evidence" value="ECO:0007669"/>
    <property type="project" value="InterPro"/>
</dbReference>
<organism evidence="2">
    <name type="scientific">marine sediment metagenome</name>
    <dbReference type="NCBI Taxonomy" id="412755"/>
    <lineage>
        <taxon>unclassified sequences</taxon>
        <taxon>metagenomes</taxon>
        <taxon>ecological metagenomes</taxon>
    </lineage>
</organism>
<reference evidence="2" key="1">
    <citation type="journal article" date="2014" name="Front. Microbiol.">
        <title>High frequency of phylogenetically diverse reductive dehalogenase-homologous genes in deep subseafloor sedimentary metagenomes.</title>
        <authorList>
            <person name="Kawai M."/>
            <person name="Futagami T."/>
            <person name="Toyoda A."/>
            <person name="Takaki Y."/>
            <person name="Nishi S."/>
            <person name="Hori S."/>
            <person name="Arai W."/>
            <person name="Tsubouchi T."/>
            <person name="Morono Y."/>
            <person name="Uchiyama I."/>
            <person name="Ito T."/>
            <person name="Fujiyama A."/>
            <person name="Inagaki F."/>
            <person name="Takami H."/>
        </authorList>
    </citation>
    <scope>NUCLEOTIDE SEQUENCE</scope>
    <source>
        <strain evidence="2">Expedition CK06-06</strain>
    </source>
</reference>
<dbReference type="AlphaFoldDB" id="X1SKB1"/>
<comment type="caution">
    <text evidence="2">The sequence shown here is derived from an EMBL/GenBank/DDBJ whole genome shotgun (WGS) entry which is preliminary data.</text>
</comment>
<protein>
    <recommendedName>
        <fullName evidence="3">Major facilitator superfamily (MFS) profile domain-containing protein</fullName>
    </recommendedName>
</protein>
<dbReference type="EMBL" id="BARW01017968">
    <property type="protein sequence ID" value="GAI93452.1"/>
    <property type="molecule type" value="Genomic_DNA"/>
</dbReference>
<feature type="transmembrane region" description="Helical" evidence="1">
    <location>
        <begin position="16"/>
        <end position="34"/>
    </location>
</feature>
<dbReference type="InterPro" id="IPR036259">
    <property type="entry name" value="MFS_trans_sf"/>
</dbReference>
<name>X1SKB1_9ZZZZ</name>
<dbReference type="PANTHER" id="PTHR11328:SF28">
    <property type="entry name" value="MAJOR FACILITATOR SUPERFAMILY DOMAIN-CONTAINING PROTEIN 12"/>
    <property type="match status" value="1"/>
</dbReference>
<feature type="transmembrane region" description="Helical" evidence="1">
    <location>
        <begin position="73"/>
        <end position="95"/>
    </location>
</feature>
<dbReference type="InterPro" id="IPR039672">
    <property type="entry name" value="MFS_2"/>
</dbReference>
<feature type="non-terminal residue" evidence="2">
    <location>
        <position position="1"/>
    </location>
</feature>
<proteinExistence type="predicted"/>
<feature type="transmembrane region" description="Helical" evidence="1">
    <location>
        <begin position="46"/>
        <end position="67"/>
    </location>
</feature>
<keyword evidence="1" id="KW-0472">Membrane</keyword>
<dbReference type="SUPFAM" id="SSF103473">
    <property type="entry name" value="MFS general substrate transporter"/>
    <property type="match status" value="1"/>
</dbReference>
<evidence type="ECO:0000313" key="2">
    <source>
        <dbReference type="EMBL" id="GAI93452.1"/>
    </source>
</evidence>
<evidence type="ECO:0000256" key="1">
    <source>
        <dbReference type="SAM" id="Phobius"/>
    </source>
</evidence>